<evidence type="ECO:0000256" key="1">
    <source>
        <dbReference type="SAM" id="MobiDB-lite"/>
    </source>
</evidence>
<feature type="compositionally biased region" description="Low complexity" evidence="1">
    <location>
        <begin position="41"/>
        <end position="59"/>
    </location>
</feature>
<feature type="compositionally biased region" description="Low complexity" evidence="1">
    <location>
        <begin position="96"/>
        <end position="107"/>
    </location>
</feature>
<feature type="region of interest" description="Disordered" evidence="1">
    <location>
        <begin position="1"/>
        <end position="21"/>
    </location>
</feature>
<dbReference type="EMBL" id="CAUYUJ010020045">
    <property type="protein sequence ID" value="CAK0895464.1"/>
    <property type="molecule type" value="Genomic_DNA"/>
</dbReference>
<comment type="caution">
    <text evidence="2">The sequence shown here is derived from an EMBL/GenBank/DDBJ whole genome shotgun (WGS) entry which is preliminary data.</text>
</comment>
<protein>
    <submittedName>
        <fullName evidence="2">Uncharacterized protein</fullName>
    </submittedName>
</protein>
<feature type="region of interest" description="Disordered" evidence="1">
    <location>
        <begin position="38"/>
        <end position="107"/>
    </location>
</feature>
<reference evidence="2" key="1">
    <citation type="submission" date="2023-10" db="EMBL/GenBank/DDBJ databases">
        <authorList>
            <person name="Chen Y."/>
            <person name="Shah S."/>
            <person name="Dougan E. K."/>
            <person name="Thang M."/>
            <person name="Chan C."/>
        </authorList>
    </citation>
    <scope>NUCLEOTIDE SEQUENCE [LARGE SCALE GENOMIC DNA]</scope>
</reference>
<evidence type="ECO:0000313" key="3">
    <source>
        <dbReference type="Proteomes" id="UP001189429"/>
    </source>
</evidence>
<sequence length="124" mass="13000">MLSLGQDAVLGEPDIGESGNELNDCAFELSWSLHAAVGDNSGASPSSSSRHSAYPVSSHGSHDPESYGSCEVGEGVPTLTFSEALQHKDNNQSDRTTPLLHGPLTTHIDIPGSIAEYRKLPLSG</sequence>
<organism evidence="2 3">
    <name type="scientific">Prorocentrum cordatum</name>
    <dbReference type="NCBI Taxonomy" id="2364126"/>
    <lineage>
        <taxon>Eukaryota</taxon>
        <taxon>Sar</taxon>
        <taxon>Alveolata</taxon>
        <taxon>Dinophyceae</taxon>
        <taxon>Prorocentrales</taxon>
        <taxon>Prorocentraceae</taxon>
        <taxon>Prorocentrum</taxon>
    </lineage>
</organism>
<proteinExistence type="predicted"/>
<evidence type="ECO:0000313" key="2">
    <source>
        <dbReference type="EMBL" id="CAK0895464.1"/>
    </source>
</evidence>
<name>A0ABN9X9E2_9DINO</name>
<dbReference type="Proteomes" id="UP001189429">
    <property type="component" value="Unassembled WGS sequence"/>
</dbReference>
<accession>A0ABN9X9E2</accession>
<gene>
    <name evidence="2" type="ORF">PCOR1329_LOCUS74203</name>
</gene>
<keyword evidence="3" id="KW-1185">Reference proteome</keyword>